<dbReference type="NCBIfam" id="TIGR03882">
    <property type="entry name" value="cyclo_dehyd_2"/>
    <property type="match status" value="1"/>
</dbReference>
<feature type="region of interest" description="Disordered" evidence="1">
    <location>
        <begin position="185"/>
        <end position="205"/>
    </location>
</feature>
<protein>
    <recommendedName>
        <fullName evidence="4">TOMM leader peptide-binding protein</fullName>
    </recommendedName>
</protein>
<comment type="caution">
    <text evidence="2">The sequence shown here is derived from an EMBL/GenBank/DDBJ whole genome shotgun (WGS) entry which is preliminary data.</text>
</comment>
<sequence>MAAALSLIAVGGFGVRTARLLSAQFAGSAVLSPDDVEQAFSTMRGTAVLAARNPAPSLCERLDSLAYRFSRPWLPVVMDNAVVRVGPLVRPPYGPCFRCFQGRRAQHDREAAATALLHRSYDVGEQPGPGGFLPQHARLAAAVAAGCLRAVPEAGGPDGPDDGIVTTVRLREWGIDRNHVVPRHGCPRCGPSGPARDPLGDPGPGRLRAALAALPIRGAEARR</sequence>
<keyword evidence="3" id="KW-1185">Reference proteome</keyword>
<dbReference type="RefSeq" id="WP_189106513.1">
    <property type="nucleotide sequence ID" value="NZ_BMMV01000004.1"/>
</dbReference>
<dbReference type="Gene3D" id="3.40.50.720">
    <property type="entry name" value="NAD(P)-binding Rossmann-like Domain"/>
    <property type="match status" value="1"/>
</dbReference>
<dbReference type="EMBL" id="BMMV01000004">
    <property type="protein sequence ID" value="GGJ84181.1"/>
    <property type="molecule type" value="Genomic_DNA"/>
</dbReference>
<evidence type="ECO:0008006" key="4">
    <source>
        <dbReference type="Google" id="ProtNLM"/>
    </source>
</evidence>
<evidence type="ECO:0000313" key="3">
    <source>
        <dbReference type="Proteomes" id="UP000660265"/>
    </source>
</evidence>
<name>A0ABQ2E0D5_9ACTN</name>
<gene>
    <name evidence="2" type="ORF">GCM10011583_14790</name>
</gene>
<dbReference type="InterPro" id="IPR022291">
    <property type="entry name" value="Bacteriocin_synth_cyclodeHase"/>
</dbReference>
<organism evidence="2 3">
    <name type="scientific">Streptomyces camponoticapitis</name>
    <dbReference type="NCBI Taxonomy" id="1616125"/>
    <lineage>
        <taxon>Bacteria</taxon>
        <taxon>Bacillati</taxon>
        <taxon>Actinomycetota</taxon>
        <taxon>Actinomycetes</taxon>
        <taxon>Kitasatosporales</taxon>
        <taxon>Streptomycetaceae</taxon>
        <taxon>Streptomyces</taxon>
    </lineage>
</organism>
<reference evidence="3" key="1">
    <citation type="journal article" date="2019" name="Int. J. Syst. Evol. Microbiol.">
        <title>The Global Catalogue of Microorganisms (GCM) 10K type strain sequencing project: providing services to taxonomists for standard genome sequencing and annotation.</title>
        <authorList>
            <consortium name="The Broad Institute Genomics Platform"/>
            <consortium name="The Broad Institute Genome Sequencing Center for Infectious Disease"/>
            <person name="Wu L."/>
            <person name="Ma J."/>
        </authorList>
    </citation>
    <scope>NUCLEOTIDE SEQUENCE [LARGE SCALE GENOMIC DNA]</scope>
    <source>
        <strain evidence="3">CGMCC 4.7275</strain>
    </source>
</reference>
<dbReference type="Proteomes" id="UP000660265">
    <property type="component" value="Unassembled WGS sequence"/>
</dbReference>
<evidence type="ECO:0000313" key="2">
    <source>
        <dbReference type="EMBL" id="GGJ84181.1"/>
    </source>
</evidence>
<proteinExistence type="predicted"/>
<evidence type="ECO:0000256" key="1">
    <source>
        <dbReference type="SAM" id="MobiDB-lite"/>
    </source>
</evidence>
<accession>A0ABQ2E0D5</accession>